<evidence type="ECO:0000256" key="7">
    <source>
        <dbReference type="SAM" id="SignalP"/>
    </source>
</evidence>
<evidence type="ECO:0000256" key="6">
    <source>
        <dbReference type="ARBA" id="ARBA00023237"/>
    </source>
</evidence>
<keyword evidence="5" id="KW-0472">Membrane</keyword>
<keyword evidence="7" id="KW-0732">Signal</keyword>
<dbReference type="AlphaFoldDB" id="Q01U08"/>
<keyword evidence="4" id="KW-0812">Transmembrane</keyword>
<reference evidence="9" key="1">
    <citation type="submission" date="2006-10" db="EMBL/GenBank/DDBJ databases">
        <title>Complete sequence of Solibacter usitatus Ellin6076.</title>
        <authorList>
            <consortium name="US DOE Joint Genome Institute"/>
            <person name="Copeland A."/>
            <person name="Lucas S."/>
            <person name="Lapidus A."/>
            <person name="Barry K."/>
            <person name="Detter J.C."/>
            <person name="Glavina del Rio T."/>
            <person name="Hammon N."/>
            <person name="Israni S."/>
            <person name="Dalin E."/>
            <person name="Tice H."/>
            <person name="Pitluck S."/>
            <person name="Thompson L.S."/>
            <person name="Brettin T."/>
            <person name="Bruce D."/>
            <person name="Han C."/>
            <person name="Tapia R."/>
            <person name="Gilna P."/>
            <person name="Schmutz J."/>
            <person name="Larimer F."/>
            <person name="Land M."/>
            <person name="Hauser L."/>
            <person name="Kyrpides N."/>
            <person name="Mikhailova N."/>
            <person name="Janssen P.H."/>
            <person name="Kuske C.R."/>
            <person name="Richardson P."/>
        </authorList>
    </citation>
    <scope>NUCLEOTIDE SEQUENCE</scope>
    <source>
        <strain evidence="9">Ellin6076</strain>
    </source>
</reference>
<dbReference type="InParanoid" id="Q01U08"/>
<keyword evidence="3" id="KW-1134">Transmembrane beta strand</keyword>
<dbReference type="eggNOG" id="COG4771">
    <property type="taxonomic scope" value="Bacteria"/>
</dbReference>
<dbReference type="Gene3D" id="2.60.40.1120">
    <property type="entry name" value="Carboxypeptidase-like, regulatory domain"/>
    <property type="match status" value="1"/>
</dbReference>
<accession>Q01U08</accession>
<dbReference type="InterPro" id="IPR039426">
    <property type="entry name" value="TonB-dep_rcpt-like"/>
</dbReference>
<feature type="signal peptide" evidence="7">
    <location>
        <begin position="1"/>
        <end position="22"/>
    </location>
</feature>
<comment type="subcellular location">
    <subcellularLocation>
        <location evidence="1">Cell outer membrane</location>
        <topology evidence="1">Multi-pass membrane protein</topology>
    </subcellularLocation>
</comment>
<dbReference type="GO" id="GO:0030246">
    <property type="term" value="F:carbohydrate binding"/>
    <property type="evidence" value="ECO:0007669"/>
    <property type="project" value="InterPro"/>
</dbReference>
<dbReference type="InterPro" id="IPR036942">
    <property type="entry name" value="Beta-barrel_TonB_sf"/>
</dbReference>
<feature type="domain" description="TonB-dependent transporter Oar-like beta-barrel" evidence="8">
    <location>
        <begin position="236"/>
        <end position="313"/>
    </location>
</feature>
<dbReference type="Gene3D" id="2.170.130.10">
    <property type="entry name" value="TonB-dependent receptor, plug domain"/>
    <property type="match status" value="1"/>
</dbReference>
<dbReference type="InterPro" id="IPR057601">
    <property type="entry name" value="Oar-like_b-barrel"/>
</dbReference>
<dbReference type="PANTHER" id="PTHR30069:SF46">
    <property type="entry name" value="OAR PROTEIN"/>
    <property type="match status" value="1"/>
</dbReference>
<organism evidence="9">
    <name type="scientific">Solibacter usitatus (strain Ellin6076)</name>
    <dbReference type="NCBI Taxonomy" id="234267"/>
    <lineage>
        <taxon>Bacteria</taxon>
        <taxon>Pseudomonadati</taxon>
        <taxon>Acidobacteriota</taxon>
        <taxon>Terriglobia</taxon>
        <taxon>Bryobacterales</taxon>
        <taxon>Solibacteraceae</taxon>
        <taxon>Candidatus Solibacter</taxon>
    </lineage>
</organism>
<dbReference type="Pfam" id="PF25183">
    <property type="entry name" value="OMP_b-brl_4"/>
    <property type="match status" value="2"/>
</dbReference>
<dbReference type="EMBL" id="CP000473">
    <property type="protein sequence ID" value="ABJ86862.1"/>
    <property type="molecule type" value="Genomic_DNA"/>
</dbReference>
<evidence type="ECO:0000256" key="1">
    <source>
        <dbReference type="ARBA" id="ARBA00004571"/>
    </source>
</evidence>
<dbReference type="Gene3D" id="2.40.170.20">
    <property type="entry name" value="TonB-dependent receptor, beta-barrel domain"/>
    <property type="match status" value="1"/>
</dbReference>
<dbReference type="OrthoDB" id="97893at2"/>
<dbReference type="PANTHER" id="PTHR30069">
    <property type="entry name" value="TONB-DEPENDENT OUTER MEMBRANE RECEPTOR"/>
    <property type="match status" value="1"/>
</dbReference>
<keyword evidence="6" id="KW-0998">Cell outer membrane</keyword>
<dbReference type="InterPro" id="IPR037066">
    <property type="entry name" value="Plug_dom_sf"/>
</dbReference>
<dbReference type="GO" id="GO:0009279">
    <property type="term" value="C:cell outer membrane"/>
    <property type="evidence" value="ECO:0007669"/>
    <property type="project" value="UniProtKB-SubCell"/>
</dbReference>
<dbReference type="InterPro" id="IPR013784">
    <property type="entry name" value="Carb-bd-like_fold"/>
</dbReference>
<dbReference type="SUPFAM" id="SSF49452">
    <property type="entry name" value="Starch-binding domain-like"/>
    <property type="match status" value="1"/>
</dbReference>
<gene>
    <name evidence="9" type="ordered locus">Acid_5921</name>
</gene>
<evidence type="ECO:0000256" key="5">
    <source>
        <dbReference type="ARBA" id="ARBA00023136"/>
    </source>
</evidence>
<evidence type="ECO:0000259" key="8">
    <source>
        <dbReference type="Pfam" id="PF25183"/>
    </source>
</evidence>
<dbReference type="GO" id="GO:0015344">
    <property type="term" value="F:siderophore uptake transmembrane transporter activity"/>
    <property type="evidence" value="ECO:0007669"/>
    <property type="project" value="TreeGrafter"/>
</dbReference>
<evidence type="ECO:0000313" key="9">
    <source>
        <dbReference type="EMBL" id="ABJ86862.1"/>
    </source>
</evidence>
<feature type="domain" description="TonB-dependent transporter Oar-like beta-barrel" evidence="8">
    <location>
        <begin position="321"/>
        <end position="1027"/>
    </location>
</feature>
<proteinExistence type="predicted"/>
<dbReference type="Pfam" id="PF13620">
    <property type="entry name" value="CarboxypepD_reg"/>
    <property type="match status" value="1"/>
</dbReference>
<protein>
    <recommendedName>
        <fullName evidence="8">TonB-dependent transporter Oar-like beta-barrel domain-containing protein</fullName>
    </recommendedName>
</protein>
<keyword evidence="2" id="KW-0813">Transport</keyword>
<dbReference type="KEGG" id="sus:Acid_5921"/>
<evidence type="ECO:0000256" key="4">
    <source>
        <dbReference type="ARBA" id="ARBA00022692"/>
    </source>
</evidence>
<dbReference type="SUPFAM" id="SSF56935">
    <property type="entry name" value="Porins"/>
    <property type="match status" value="1"/>
</dbReference>
<evidence type="ECO:0000256" key="2">
    <source>
        <dbReference type="ARBA" id="ARBA00022448"/>
    </source>
</evidence>
<dbReference type="HOGENOM" id="CLU_006298_0_0_0"/>
<dbReference type="STRING" id="234267.Acid_5921"/>
<dbReference type="GO" id="GO:0044718">
    <property type="term" value="P:siderophore transmembrane transport"/>
    <property type="evidence" value="ECO:0007669"/>
    <property type="project" value="TreeGrafter"/>
</dbReference>
<sequence precursor="true">MQRLLGIIFVGLLLGAPMSAQAPTGEIAGTVYDASGGVVPNASITVKNAATAFDRQLVSNQSGQFTVPSLAAGTYEMRVEAPGFHSLSVKAVVATGIVTTVDPHLQVGEQKETITVETVTPQLDLESHTVDQVVGRQEIQQLPLNGRSFLQLAVLAPGVSVSSNYQGDYNRAMDVSVLGGDPDRTRIAVDGARINDAVDGGTQQNFSQEIVQEFQISSVNFDLSTGITAAGAINIVTRTGSNQLHGSGFFFFRDHHLSAYPGLQRDLLAPDPFFARRQSGLWVGGPVIKDKLFFFGAYEHNNQDGVFTSVPTDPAFASLARVTSSPKHENLVNGRLDYRLNSNNTAFVRYSHDGNNTFAPREINSMPSAWESNINWADSGVFSLISSIRPTLVNEFRYSTTFWSNHNSPPTAAECPDCVGLGGPHVVVEGAGVAFGNQTNSPQSRLVRRHIFADNMTWQRGTHRMKFGGEIEFLKGTGTYTLDAPAAITLFSPGEVRQLAPQLVPLLPQSFKTAADVLSLPLQNFVFGIGDVNQPPAFQRDQADHDRLFHVYWQDTWKLHPRFALNFGLAWSFESNALNHDLTKPQSLAPIFGVNGLGKEDHAYLHFTPAAGFAWSLPDSRTVIRGGGGIFYDTLNIETRLVERAYLGPLGTGYLPLPSSIVPNPIPVPGLPAGAPLDIRVPTLFSGTLANLILPAVRAAAIDQLHVNPNNSDLTLRNFDVFKTASDLFVQDFVPAQAQHLSVGVQRQVTSDFAVTADFAFRHYIHEKLRGVDLNHYNSVNGPVIPACAPAVATVPGVPCSNGPIQATISGGNGTYKALLVRADKRFSHHHSVGIAYALQSDQNIYGLNQLDTPITNLNNWTQNVGPASPRHVLTISGMVELPGKFQVSFLSSFNSRQPFQPLITGADFYGTGIDSFLLPGSGTNQFNFGLGKSDLVKLVNQYNQTYAGKPAANPKQIFPTVTLPQNFDTGHIFNSQDLRVTKLIRYRERLEWQIFGEVFNVLNTANLSGYADNLLAPGFGQPTARFSNVFGTGGPRAFQLGTRVSF</sequence>
<evidence type="ECO:0000256" key="3">
    <source>
        <dbReference type="ARBA" id="ARBA00022452"/>
    </source>
</evidence>
<feature type="chain" id="PRO_5004163395" description="TonB-dependent transporter Oar-like beta-barrel domain-containing protein" evidence="7">
    <location>
        <begin position="23"/>
        <end position="1047"/>
    </location>
</feature>
<name>Q01U08_SOLUE</name>